<organism evidence="10 11">
    <name type="scientific">Marinactinospora thermotolerans DSM 45154</name>
    <dbReference type="NCBI Taxonomy" id="1122192"/>
    <lineage>
        <taxon>Bacteria</taxon>
        <taxon>Bacillati</taxon>
        <taxon>Actinomycetota</taxon>
        <taxon>Actinomycetes</taxon>
        <taxon>Streptosporangiales</taxon>
        <taxon>Nocardiopsidaceae</taxon>
        <taxon>Marinactinospora</taxon>
    </lineage>
</organism>
<dbReference type="GO" id="GO:0055085">
    <property type="term" value="P:transmembrane transport"/>
    <property type="evidence" value="ECO:0007669"/>
    <property type="project" value="TreeGrafter"/>
</dbReference>
<proteinExistence type="inferred from homology"/>
<feature type="transmembrane region" description="Helical" evidence="9">
    <location>
        <begin position="262"/>
        <end position="287"/>
    </location>
</feature>
<dbReference type="InterPro" id="IPR002549">
    <property type="entry name" value="AI-2E-like"/>
</dbReference>
<evidence type="ECO:0000256" key="8">
    <source>
        <dbReference type="SAM" id="MobiDB-lite"/>
    </source>
</evidence>
<keyword evidence="5 9" id="KW-0812">Transmembrane</keyword>
<evidence type="ECO:0000256" key="6">
    <source>
        <dbReference type="ARBA" id="ARBA00022989"/>
    </source>
</evidence>
<dbReference type="PANTHER" id="PTHR21716:SF53">
    <property type="entry name" value="PERMEASE PERM-RELATED"/>
    <property type="match status" value="1"/>
</dbReference>
<feature type="region of interest" description="Disordered" evidence="8">
    <location>
        <begin position="1"/>
        <end position="30"/>
    </location>
</feature>
<feature type="compositionally biased region" description="Basic and acidic residues" evidence="8">
    <location>
        <begin position="1"/>
        <end position="10"/>
    </location>
</feature>
<sequence length="413" mass="43313">MWRKRTEPVRETGPVVTEQVPPPEPGEMEEDDLLRRVSDTSWRILVVGVVAALLLWAATYTRVVTLPIVLAVFLTALLMPAAKWLRRRGLGRGPSTTITFLGAMIVFGGVVTLIVQPAINGVGGLLDSLNQAVATLQRLAASLGLDEQVVNQLVRSAQAELQRNSAQLVSGAWAGAVAVGEVLIGLVLTLVLTVYFVHSGDRLMEWVCELFPQQSRRALRVGGRVTYGVMGRYVRGVAIVGFIDAVGIGLFLVFLIDIQLAIPLIVLTFIGAFLPVVGAFLTGLIAALVAFIDAGWVIALVVIGATVLVQQLESHIFAPRIYGKALELPSAIVLLAIAVGSIVGGIAGAFLATPVAAVIAALLRNRPFAAAEREAAEARRIATGGIVATAPPGPEPAPPSPAAPVAPQEGGTA</sequence>
<feature type="transmembrane region" description="Helical" evidence="9">
    <location>
        <begin position="97"/>
        <end position="119"/>
    </location>
</feature>
<dbReference type="AlphaFoldDB" id="A0A1T4S7X2"/>
<feature type="transmembrane region" description="Helical" evidence="9">
    <location>
        <begin position="64"/>
        <end position="85"/>
    </location>
</feature>
<dbReference type="Proteomes" id="UP000190637">
    <property type="component" value="Unassembled WGS sequence"/>
</dbReference>
<evidence type="ECO:0000256" key="5">
    <source>
        <dbReference type="ARBA" id="ARBA00022692"/>
    </source>
</evidence>
<dbReference type="STRING" id="1122192.SAMN02745673_03301"/>
<dbReference type="Pfam" id="PF01594">
    <property type="entry name" value="AI-2E_transport"/>
    <property type="match status" value="1"/>
</dbReference>
<keyword evidence="6 9" id="KW-1133">Transmembrane helix</keyword>
<dbReference type="GO" id="GO:0005886">
    <property type="term" value="C:plasma membrane"/>
    <property type="evidence" value="ECO:0007669"/>
    <property type="project" value="UniProtKB-SubCell"/>
</dbReference>
<keyword evidence="11" id="KW-1185">Reference proteome</keyword>
<keyword evidence="4" id="KW-1003">Cell membrane</keyword>
<protein>
    <submittedName>
        <fullName evidence="10">Predicted PurR-regulated permease PerM</fullName>
    </submittedName>
</protein>
<comment type="subcellular location">
    <subcellularLocation>
        <location evidence="1">Cell membrane</location>
        <topology evidence="1">Multi-pass membrane protein</topology>
    </subcellularLocation>
</comment>
<evidence type="ECO:0000256" key="7">
    <source>
        <dbReference type="ARBA" id="ARBA00023136"/>
    </source>
</evidence>
<evidence type="ECO:0000256" key="2">
    <source>
        <dbReference type="ARBA" id="ARBA00009773"/>
    </source>
</evidence>
<reference evidence="10 11" key="1">
    <citation type="submission" date="2017-02" db="EMBL/GenBank/DDBJ databases">
        <authorList>
            <person name="Peterson S.W."/>
        </authorList>
    </citation>
    <scope>NUCLEOTIDE SEQUENCE [LARGE SCALE GENOMIC DNA]</scope>
    <source>
        <strain evidence="10 11">DSM 45154</strain>
    </source>
</reference>
<feature type="transmembrane region" description="Helical" evidence="9">
    <location>
        <begin position="42"/>
        <end position="58"/>
    </location>
</feature>
<feature type="transmembrane region" description="Helical" evidence="9">
    <location>
        <begin position="332"/>
        <end position="363"/>
    </location>
</feature>
<accession>A0A1T4S7X2</accession>
<evidence type="ECO:0000256" key="4">
    <source>
        <dbReference type="ARBA" id="ARBA00022475"/>
    </source>
</evidence>
<feature type="transmembrane region" description="Helical" evidence="9">
    <location>
        <begin position="233"/>
        <end position="256"/>
    </location>
</feature>
<feature type="compositionally biased region" description="Pro residues" evidence="8">
    <location>
        <begin position="391"/>
        <end position="404"/>
    </location>
</feature>
<comment type="similarity">
    <text evidence="2">Belongs to the autoinducer-2 exporter (AI-2E) (TC 2.A.86) family.</text>
</comment>
<evidence type="ECO:0000313" key="11">
    <source>
        <dbReference type="Proteomes" id="UP000190637"/>
    </source>
</evidence>
<feature type="region of interest" description="Disordered" evidence="8">
    <location>
        <begin position="386"/>
        <end position="413"/>
    </location>
</feature>
<evidence type="ECO:0000256" key="3">
    <source>
        <dbReference type="ARBA" id="ARBA00022448"/>
    </source>
</evidence>
<evidence type="ECO:0000256" key="9">
    <source>
        <dbReference type="SAM" id="Phobius"/>
    </source>
</evidence>
<evidence type="ECO:0000256" key="1">
    <source>
        <dbReference type="ARBA" id="ARBA00004651"/>
    </source>
</evidence>
<keyword evidence="7 9" id="KW-0472">Membrane</keyword>
<feature type="transmembrane region" description="Helical" evidence="9">
    <location>
        <begin position="172"/>
        <end position="197"/>
    </location>
</feature>
<gene>
    <name evidence="10" type="ORF">SAMN02745673_03301</name>
</gene>
<keyword evidence="3" id="KW-0813">Transport</keyword>
<dbReference type="PANTHER" id="PTHR21716">
    <property type="entry name" value="TRANSMEMBRANE PROTEIN"/>
    <property type="match status" value="1"/>
</dbReference>
<feature type="transmembrane region" description="Helical" evidence="9">
    <location>
        <begin position="294"/>
        <end position="312"/>
    </location>
</feature>
<dbReference type="EMBL" id="FUWS01000008">
    <property type="protein sequence ID" value="SKA24333.1"/>
    <property type="molecule type" value="Genomic_DNA"/>
</dbReference>
<evidence type="ECO:0000313" key="10">
    <source>
        <dbReference type="EMBL" id="SKA24333.1"/>
    </source>
</evidence>
<name>A0A1T4S7X2_9ACTN</name>